<reference evidence="2" key="1">
    <citation type="journal article" date="2020" name="bioRxiv">
        <title>Comparative genomics of Chlamydomonas.</title>
        <authorList>
            <person name="Craig R.J."/>
            <person name="Hasan A.R."/>
            <person name="Ness R.W."/>
            <person name="Keightley P.D."/>
        </authorList>
    </citation>
    <scope>NUCLEOTIDE SEQUENCE</scope>
    <source>
        <strain evidence="2">CCAP 11/70</strain>
    </source>
</reference>
<gene>
    <name evidence="2" type="ORF">HYH03_006289</name>
</gene>
<organism evidence="2 3">
    <name type="scientific">Edaphochlamys debaryana</name>
    <dbReference type="NCBI Taxonomy" id="47281"/>
    <lineage>
        <taxon>Eukaryota</taxon>
        <taxon>Viridiplantae</taxon>
        <taxon>Chlorophyta</taxon>
        <taxon>core chlorophytes</taxon>
        <taxon>Chlorophyceae</taxon>
        <taxon>CS clade</taxon>
        <taxon>Chlamydomonadales</taxon>
        <taxon>Chlamydomonadales incertae sedis</taxon>
        <taxon>Edaphochlamys</taxon>
    </lineage>
</organism>
<dbReference type="EMBL" id="JAEHOE010000023">
    <property type="protein sequence ID" value="KAG2495689.1"/>
    <property type="molecule type" value="Genomic_DNA"/>
</dbReference>
<dbReference type="Proteomes" id="UP000612055">
    <property type="component" value="Unassembled WGS sequence"/>
</dbReference>
<dbReference type="AlphaFoldDB" id="A0A835Y5T5"/>
<evidence type="ECO:0000313" key="3">
    <source>
        <dbReference type="Proteomes" id="UP000612055"/>
    </source>
</evidence>
<evidence type="ECO:0000313" key="2">
    <source>
        <dbReference type="EMBL" id="KAG2495689.1"/>
    </source>
</evidence>
<accession>A0A835Y5T5</accession>
<comment type="caution">
    <text evidence="2">The sequence shown here is derived from an EMBL/GenBank/DDBJ whole genome shotgun (WGS) entry which is preliminary data.</text>
</comment>
<dbReference type="OrthoDB" id="550061at2759"/>
<comment type="subcellular location">
    <subcellularLocation>
        <location evidence="1">Cytoplasm</location>
        <location evidence="1">Cytoskeleton</location>
        <location evidence="1">Cilium axoneme</location>
    </subcellularLocation>
</comment>
<sequence>MADIASEPDAAAHDGNSTVAKVLRKISVPAAEELLAVLQGECPADADARLVCKCFRDFVDGHVTHVCLRAESANSSLPPPPLERWPRVSELTLELNPWTRKAMKDPVQAALESGPLLALPFIGVPLAARQRITKLHVCSSEKCKSFQVPAVAISSLSNYLPNLRELHLSAVLYSGDHTAVPVHARQMYDALAVGMPRLEALTLPHCGDWLSGVEALQGLRRLAVAPDEMHGSVQGHLSTTTAQALRQLRSLEELSFMMGRQSPPEALLDLLEGLPAAMQHVSIKEYYFTRDGDELSLDLVLRDGLIREIQYDGCMGMLALIAHRLARAGRLADRLQRLSLPALHTPTPLLAQGGVDLEVALGALRRRCTGVDLRALHLHRSAPQEPALAAALLAVHLFGVPASVTLEQPIIGGVLLPVTVDTSLLAAAAGQGPAPAAASSAPRDATAAVWAGSSGGGGSGPRLPEPEAVLAEVVGGLLEAHRDEPFETQRSARDFYYSSPHTWTIVAHGSLFDHIPEDLAGAHTWLTGVLPRGRRNAAYSAYVGEDRYEERRALLLRPASALLVECGEDHAAQMRKALAAAAAAQGAAVDIVCMGSATSFTPNPEVVVQERTTAVMQAALDTAAPWLSAVECLRWLFRVREVLKAMPDEMRV</sequence>
<keyword evidence="3" id="KW-1185">Reference proteome</keyword>
<name>A0A835Y5T5_9CHLO</name>
<evidence type="ECO:0000256" key="1">
    <source>
        <dbReference type="ARBA" id="ARBA00004430"/>
    </source>
</evidence>
<dbReference type="GO" id="GO:0005930">
    <property type="term" value="C:axoneme"/>
    <property type="evidence" value="ECO:0007669"/>
    <property type="project" value="UniProtKB-SubCell"/>
</dbReference>
<dbReference type="SUPFAM" id="SSF52047">
    <property type="entry name" value="RNI-like"/>
    <property type="match status" value="1"/>
</dbReference>
<dbReference type="Gene3D" id="3.80.10.10">
    <property type="entry name" value="Ribonuclease Inhibitor"/>
    <property type="match status" value="1"/>
</dbReference>
<dbReference type="InterPro" id="IPR032675">
    <property type="entry name" value="LRR_dom_sf"/>
</dbReference>
<protein>
    <submittedName>
        <fullName evidence="2">Uncharacterized protein</fullName>
    </submittedName>
</protein>
<proteinExistence type="predicted"/>